<dbReference type="EMBL" id="CP028519">
    <property type="protein sequence ID" value="AVY93708.1"/>
    <property type="molecule type" value="Genomic_DNA"/>
</dbReference>
<keyword evidence="1" id="KW-0812">Transmembrane</keyword>
<protein>
    <recommendedName>
        <fullName evidence="4">DUF2189 domain-containing protein</fullName>
    </recommendedName>
</protein>
<dbReference type="InterPro" id="IPR047798">
    <property type="entry name" value="BPSS1780-like"/>
</dbReference>
<accession>A0A2S0P8L1</accession>
<evidence type="ECO:0000256" key="1">
    <source>
        <dbReference type="SAM" id="Phobius"/>
    </source>
</evidence>
<dbReference type="Proteomes" id="UP000244173">
    <property type="component" value="Chromosome"/>
</dbReference>
<feature type="transmembrane region" description="Helical" evidence="1">
    <location>
        <begin position="146"/>
        <end position="174"/>
    </location>
</feature>
<evidence type="ECO:0000313" key="3">
    <source>
        <dbReference type="Proteomes" id="UP000244173"/>
    </source>
</evidence>
<feature type="transmembrane region" description="Helical" evidence="1">
    <location>
        <begin position="58"/>
        <end position="79"/>
    </location>
</feature>
<dbReference type="OrthoDB" id="5298483at2"/>
<proteinExistence type="predicted"/>
<feature type="transmembrane region" description="Helical" evidence="1">
    <location>
        <begin position="99"/>
        <end position="126"/>
    </location>
</feature>
<dbReference type="AlphaFoldDB" id="A0A2S0P8L1"/>
<gene>
    <name evidence="2" type="ORF">DAI18_06340</name>
</gene>
<keyword evidence="1" id="KW-1133">Transmembrane helix</keyword>
<feature type="transmembrane region" description="Helical" evidence="1">
    <location>
        <begin position="33"/>
        <end position="52"/>
    </location>
</feature>
<evidence type="ECO:0008006" key="4">
    <source>
        <dbReference type="Google" id="ProtNLM"/>
    </source>
</evidence>
<organism evidence="2 3">
    <name type="scientific">Microvirgula aerodenitrificans</name>
    <dbReference type="NCBI Taxonomy" id="57480"/>
    <lineage>
        <taxon>Bacteria</taxon>
        <taxon>Pseudomonadati</taxon>
        <taxon>Pseudomonadota</taxon>
        <taxon>Betaproteobacteria</taxon>
        <taxon>Neisseriales</taxon>
        <taxon>Aquaspirillaceae</taxon>
        <taxon>Microvirgula</taxon>
    </lineage>
</organism>
<dbReference type="NCBIfam" id="NF041043">
    <property type="entry name" value="BPSS1780_fam"/>
    <property type="match status" value="1"/>
</dbReference>
<evidence type="ECO:0000313" key="2">
    <source>
        <dbReference type="EMBL" id="AVY93708.1"/>
    </source>
</evidence>
<dbReference type="RefSeq" id="WP_028498675.1">
    <property type="nucleotide sequence ID" value="NZ_CALFSO010000120.1"/>
</dbReference>
<name>A0A2S0P8L1_9NEIS</name>
<feature type="transmembrane region" description="Helical" evidence="1">
    <location>
        <begin position="194"/>
        <end position="222"/>
    </location>
</feature>
<dbReference type="STRING" id="1122240.GCA_000620105_01314"/>
<keyword evidence="1" id="KW-0472">Membrane</keyword>
<reference evidence="2 3" key="1">
    <citation type="submission" date="2018-04" db="EMBL/GenBank/DDBJ databases">
        <title>Denitrifier Microvirgula.</title>
        <authorList>
            <person name="Anderson E."/>
            <person name="Jang J."/>
            <person name="Ishii S."/>
        </authorList>
    </citation>
    <scope>NUCLEOTIDE SEQUENCE [LARGE SCALE GENOMIC DNA]</scope>
    <source>
        <strain evidence="2 3">BE2.4</strain>
    </source>
</reference>
<dbReference type="KEGG" id="maer:DAI18_06340"/>
<sequence>MQSTPLPEVRRVPASAGRRWIVAAWRLFRDYPLPWIGIGVVFMLIQLVLSMVPVLGQLLAAILTPALMAGGAVAAARAARDERPRVLDLFGCFESQRALPFFVLGAMYLAASVLMYLVFFSLAAMLGFSMPTGTLAPEDPALLGEVVSALLVAALPATFLLTMAFWLAPILVLWHGLAPLAALRESFTASVRNFGAFFVMFLWMMALMMLAAMLLGLGMLVFTPLALLVPVVGYHDLFGSGRETGQNVDVIG</sequence>
<keyword evidence="3" id="KW-1185">Reference proteome</keyword>